<comment type="caution">
    <text evidence="3">The sequence shown here is derived from an EMBL/GenBank/DDBJ whole genome shotgun (WGS) entry which is preliminary data.</text>
</comment>
<keyword evidence="4" id="KW-1185">Reference proteome</keyword>
<reference evidence="3" key="1">
    <citation type="submission" date="2022-01" db="EMBL/GenBank/DDBJ databases">
        <title>Comparative genomics reveals a dynamic genome evolution in the ectomycorrhizal milk-cap (Lactarius) mushrooms.</title>
        <authorList>
            <consortium name="DOE Joint Genome Institute"/>
            <person name="Lebreton A."/>
            <person name="Tang N."/>
            <person name="Kuo A."/>
            <person name="LaButti K."/>
            <person name="Drula E."/>
            <person name="Barry K."/>
            <person name="Clum A."/>
            <person name="Lipzen A."/>
            <person name="Mousain D."/>
            <person name="Ng V."/>
            <person name="Wang R."/>
            <person name="Wang X."/>
            <person name="Dai Y."/>
            <person name="Henrissat B."/>
            <person name="Grigoriev I.V."/>
            <person name="Guerin-Laguette A."/>
            <person name="Yu F."/>
            <person name="Martin F.M."/>
        </authorList>
    </citation>
    <scope>NUCLEOTIDE SEQUENCE</scope>
    <source>
        <strain evidence="3">QP</strain>
    </source>
</reference>
<keyword evidence="2" id="KW-0812">Transmembrane</keyword>
<keyword evidence="2" id="KW-0472">Membrane</keyword>
<name>A0AAD4LDT5_9AGAM</name>
<dbReference type="AlphaFoldDB" id="A0AAD4LDT5"/>
<evidence type="ECO:0000313" key="3">
    <source>
        <dbReference type="EMBL" id="KAH8984672.1"/>
    </source>
</evidence>
<dbReference type="Proteomes" id="UP001201163">
    <property type="component" value="Unassembled WGS sequence"/>
</dbReference>
<proteinExistence type="predicted"/>
<feature type="region of interest" description="Disordered" evidence="1">
    <location>
        <begin position="60"/>
        <end position="80"/>
    </location>
</feature>
<gene>
    <name evidence="3" type="ORF">EDB92DRAFT_2117016</name>
</gene>
<dbReference type="EMBL" id="JAKELL010000073">
    <property type="protein sequence ID" value="KAH8984672.1"/>
    <property type="molecule type" value="Genomic_DNA"/>
</dbReference>
<keyword evidence="2" id="KW-1133">Transmembrane helix</keyword>
<feature type="transmembrane region" description="Helical" evidence="2">
    <location>
        <begin position="94"/>
        <end position="115"/>
    </location>
</feature>
<accession>A0AAD4LDT5</accession>
<organism evidence="3 4">
    <name type="scientific">Lactarius akahatsu</name>
    <dbReference type="NCBI Taxonomy" id="416441"/>
    <lineage>
        <taxon>Eukaryota</taxon>
        <taxon>Fungi</taxon>
        <taxon>Dikarya</taxon>
        <taxon>Basidiomycota</taxon>
        <taxon>Agaricomycotina</taxon>
        <taxon>Agaricomycetes</taxon>
        <taxon>Russulales</taxon>
        <taxon>Russulaceae</taxon>
        <taxon>Lactarius</taxon>
    </lineage>
</organism>
<evidence type="ECO:0000256" key="2">
    <source>
        <dbReference type="SAM" id="Phobius"/>
    </source>
</evidence>
<evidence type="ECO:0000256" key="1">
    <source>
        <dbReference type="SAM" id="MobiDB-lite"/>
    </source>
</evidence>
<protein>
    <submittedName>
        <fullName evidence="3">Uncharacterized protein</fullName>
    </submittedName>
</protein>
<evidence type="ECO:0000313" key="4">
    <source>
        <dbReference type="Proteomes" id="UP001201163"/>
    </source>
</evidence>
<sequence length="150" mass="16665">MRSSEPSTTTRLTIGTSLSFRLSQAIRSYEREPSVGHPRCESEWHAPQFRSPFVSLLPSPARQISPGGETPRGALPQHHSNDDRHWLVRRAARLFNISFSFIAMISLAIVCFKFGEEAKAGSLKVEVADHVDLSSLTSTIPRCHVRCPPA</sequence>